<dbReference type="STRING" id="1384056.N787_07655"/>
<proteinExistence type="predicted"/>
<dbReference type="OrthoDB" id="6706661at2"/>
<reference evidence="1 2" key="1">
    <citation type="submission" date="2013-09" db="EMBL/GenBank/DDBJ databases">
        <title>Genome sequencing of Arenimonas metalli.</title>
        <authorList>
            <person name="Chen F."/>
            <person name="Wang G."/>
        </authorList>
    </citation>
    <scope>NUCLEOTIDE SEQUENCE [LARGE SCALE GENOMIC DNA]</scope>
    <source>
        <strain evidence="1 2">CF5-1</strain>
    </source>
</reference>
<keyword evidence="2" id="KW-1185">Reference proteome</keyword>
<dbReference type="PATRIC" id="fig|1384056.3.peg.397"/>
<dbReference type="AlphaFoldDB" id="A0A091B5A0"/>
<sequence>MPRWLWILIAAALAALLWAGARDDDAPRAMREGAAVRCVPPEGQVDLRAPLQTPASPAMPPFRLAGHEVSPLAGFAIEARVLAREDYRFDRNAALSPTDLALGWGRMAREEFYEPLDIWQSGRWYFYRWGSDGPPLPLDEIIASSANMHMIPADASVAEALSRVRPGQTVRLRGWLVEVRGADGWTWRSSLSREDSGNGGCEVVYVCALASY</sequence>
<evidence type="ECO:0000313" key="1">
    <source>
        <dbReference type="EMBL" id="KFN47808.1"/>
    </source>
</evidence>
<dbReference type="eggNOG" id="ENOG5031FQP">
    <property type="taxonomic scope" value="Bacteria"/>
</dbReference>
<accession>A0A091B5A0</accession>
<dbReference type="RefSeq" id="WP_052575043.1">
    <property type="nucleotide sequence ID" value="NZ_AVCK01000006.1"/>
</dbReference>
<name>A0A091B5A0_9GAMM</name>
<evidence type="ECO:0000313" key="2">
    <source>
        <dbReference type="Proteomes" id="UP000029393"/>
    </source>
</evidence>
<comment type="caution">
    <text evidence="1">The sequence shown here is derived from an EMBL/GenBank/DDBJ whole genome shotgun (WGS) entry which is preliminary data.</text>
</comment>
<protein>
    <submittedName>
        <fullName evidence="1">Uncharacterized protein</fullName>
    </submittedName>
</protein>
<organism evidence="1 2">
    <name type="scientific">Arenimonas metalli CF5-1</name>
    <dbReference type="NCBI Taxonomy" id="1384056"/>
    <lineage>
        <taxon>Bacteria</taxon>
        <taxon>Pseudomonadati</taxon>
        <taxon>Pseudomonadota</taxon>
        <taxon>Gammaproteobacteria</taxon>
        <taxon>Lysobacterales</taxon>
        <taxon>Lysobacteraceae</taxon>
        <taxon>Arenimonas</taxon>
    </lineage>
</organism>
<dbReference type="Proteomes" id="UP000029393">
    <property type="component" value="Unassembled WGS sequence"/>
</dbReference>
<dbReference type="EMBL" id="AVCK01000006">
    <property type="protein sequence ID" value="KFN47808.1"/>
    <property type="molecule type" value="Genomic_DNA"/>
</dbReference>
<gene>
    <name evidence="1" type="ORF">N787_07655</name>
</gene>